<name>A0A2N7ATW9_9LACO</name>
<dbReference type="InterPro" id="IPR017853">
    <property type="entry name" value="GH"/>
</dbReference>
<dbReference type="SUPFAM" id="SSF51445">
    <property type="entry name" value="(Trans)glycosidases"/>
    <property type="match status" value="1"/>
</dbReference>
<accession>A0A2N7ATW9</accession>
<proteinExistence type="inferred from homology"/>
<dbReference type="GO" id="GO:0016998">
    <property type="term" value="P:cell wall macromolecule catabolic process"/>
    <property type="evidence" value="ECO:0007669"/>
    <property type="project" value="InterPro"/>
</dbReference>
<comment type="similarity">
    <text evidence="1">Belongs to the glycosyl hydrolase 25 family.</text>
</comment>
<dbReference type="GO" id="GO:0009253">
    <property type="term" value="P:peptidoglycan catabolic process"/>
    <property type="evidence" value="ECO:0007669"/>
    <property type="project" value="InterPro"/>
</dbReference>
<sequence length="343" mass="38132">MTKYFADVSSFQRDDLGFFQGLVNAGVSGIMIKTTQGSVDGDNYLNPKSLNQTKNALAAGMNVGFYHYFLATSVTDAINEAKFFEQSVIKLGFGKDTPLCVDVEDPSLDTNNVGSYVDTFINYLETQGYTNVFQYSMASWFNQGILNANKYPTWVASYGSSDCGARGNIVAWQYTSSWGGGSQDMSYDWGIFDKTKESAKTEATTQPIVEPEKPKVENVIKLTEQTHLVDRLGIERPEMYEASSTWKSSDIVMINNEPHYQIATDIFVPISKTTFKDFIIVKYVDDSPAPVFDSKGNRVQNASVSTGKSFKTTGFKVINDIPMAKIATDEYIPFEYTSGSKFE</sequence>
<evidence type="ECO:0000313" key="2">
    <source>
        <dbReference type="EMBL" id="PMD70242.1"/>
    </source>
</evidence>
<dbReference type="PANTHER" id="PTHR34135:SF2">
    <property type="entry name" value="LYSOZYME"/>
    <property type="match status" value="1"/>
</dbReference>
<dbReference type="GO" id="GO:0003796">
    <property type="term" value="F:lysozyme activity"/>
    <property type="evidence" value="ECO:0007669"/>
    <property type="project" value="InterPro"/>
</dbReference>
<dbReference type="Proteomes" id="UP000235649">
    <property type="component" value="Unassembled WGS sequence"/>
</dbReference>
<evidence type="ECO:0000256" key="1">
    <source>
        <dbReference type="ARBA" id="ARBA00010646"/>
    </source>
</evidence>
<reference evidence="2 3" key="1">
    <citation type="submission" date="2017-05" db="EMBL/GenBank/DDBJ databases">
        <title>Lactobacillus nurukis nov., sp. nov., isolated from nuruk.</title>
        <authorList>
            <person name="Kim S.-J."/>
        </authorList>
    </citation>
    <scope>NUCLEOTIDE SEQUENCE [LARGE SCALE GENOMIC DNA]</scope>
    <source>
        <strain evidence="2 3">SYF10-1a</strain>
    </source>
</reference>
<dbReference type="Gene3D" id="3.20.20.80">
    <property type="entry name" value="Glycosidases"/>
    <property type="match status" value="1"/>
</dbReference>
<dbReference type="EMBL" id="NIPR01000022">
    <property type="protein sequence ID" value="PMD70242.1"/>
    <property type="molecule type" value="Genomic_DNA"/>
</dbReference>
<dbReference type="GO" id="GO:0016052">
    <property type="term" value="P:carbohydrate catabolic process"/>
    <property type="evidence" value="ECO:0007669"/>
    <property type="project" value="TreeGrafter"/>
</dbReference>
<dbReference type="OrthoDB" id="2312598at2"/>
<gene>
    <name evidence="2" type="ORF">CBP76_07050</name>
</gene>
<dbReference type="AlphaFoldDB" id="A0A2N7ATW9"/>
<evidence type="ECO:0000313" key="3">
    <source>
        <dbReference type="Proteomes" id="UP000235649"/>
    </source>
</evidence>
<dbReference type="PANTHER" id="PTHR34135">
    <property type="entry name" value="LYSOZYME"/>
    <property type="match status" value="1"/>
</dbReference>
<protein>
    <submittedName>
        <fullName evidence="2">Uncharacterized protein</fullName>
    </submittedName>
</protein>
<comment type="caution">
    <text evidence="2">The sequence shown here is derived from an EMBL/GenBank/DDBJ whole genome shotgun (WGS) entry which is preliminary data.</text>
</comment>
<keyword evidence="3" id="KW-1185">Reference proteome</keyword>
<dbReference type="RefSeq" id="WP_102196231.1">
    <property type="nucleotide sequence ID" value="NZ_NIPR01000022.1"/>
</dbReference>
<dbReference type="PROSITE" id="PS51904">
    <property type="entry name" value="GLYCOSYL_HYDROL_F25_2"/>
    <property type="match status" value="1"/>
</dbReference>
<organism evidence="2 3">
    <name type="scientific">Companilactobacillus nuruki</name>
    <dbReference type="NCBI Taxonomy" id="1993540"/>
    <lineage>
        <taxon>Bacteria</taxon>
        <taxon>Bacillati</taxon>
        <taxon>Bacillota</taxon>
        <taxon>Bacilli</taxon>
        <taxon>Lactobacillales</taxon>
        <taxon>Lactobacillaceae</taxon>
        <taxon>Companilactobacillus</taxon>
    </lineage>
</organism>
<dbReference type="InterPro" id="IPR002053">
    <property type="entry name" value="Glyco_hydro_25"/>
</dbReference>
<dbReference type="Pfam" id="PF01183">
    <property type="entry name" value="Glyco_hydro_25"/>
    <property type="match status" value="1"/>
</dbReference>